<gene>
    <name evidence="3" type="ORF">LSH36_1169g00034</name>
</gene>
<reference evidence="3" key="1">
    <citation type="journal article" date="2023" name="Mol. Biol. Evol.">
        <title>Third-Generation Sequencing Reveals the Adaptive Role of the Epigenome in Three Deep-Sea Polychaetes.</title>
        <authorList>
            <person name="Perez M."/>
            <person name="Aroh O."/>
            <person name="Sun Y."/>
            <person name="Lan Y."/>
            <person name="Juniper S.K."/>
            <person name="Young C.R."/>
            <person name="Angers B."/>
            <person name="Qian P.Y."/>
        </authorList>
    </citation>
    <scope>NUCLEOTIDE SEQUENCE</scope>
    <source>
        <strain evidence="3">P08H-3</strain>
    </source>
</reference>
<accession>A0AAD9MPX5</accession>
<evidence type="ECO:0000313" key="3">
    <source>
        <dbReference type="EMBL" id="KAK2141070.1"/>
    </source>
</evidence>
<feature type="chain" id="PRO_5042174238" description="Secreted protein" evidence="2">
    <location>
        <begin position="24"/>
        <end position="130"/>
    </location>
</feature>
<sequence>MLFCQCFASSDLVLLLSVFITDSLPYLCDHTDQCANPWKTWPYVRYVWIMTPISQMSSIWFVVLIALNRHLGRLSAAFPQHDLDQSANTYLCQLRSGAGRVVQRAQVLRIPNHRRVRQLDELHSSDGTEH</sequence>
<evidence type="ECO:0000313" key="4">
    <source>
        <dbReference type="Proteomes" id="UP001208570"/>
    </source>
</evidence>
<keyword evidence="1" id="KW-0812">Transmembrane</keyword>
<dbReference type="Proteomes" id="UP001208570">
    <property type="component" value="Unassembled WGS sequence"/>
</dbReference>
<name>A0AAD9MPX5_9ANNE</name>
<evidence type="ECO:0000256" key="2">
    <source>
        <dbReference type="SAM" id="SignalP"/>
    </source>
</evidence>
<keyword evidence="2" id="KW-0732">Signal</keyword>
<protein>
    <recommendedName>
        <fullName evidence="5">Secreted protein</fullName>
    </recommendedName>
</protein>
<keyword evidence="1" id="KW-0472">Membrane</keyword>
<keyword evidence="1" id="KW-1133">Transmembrane helix</keyword>
<proteinExistence type="predicted"/>
<evidence type="ECO:0008006" key="5">
    <source>
        <dbReference type="Google" id="ProtNLM"/>
    </source>
</evidence>
<organism evidence="3 4">
    <name type="scientific">Paralvinella palmiformis</name>
    <dbReference type="NCBI Taxonomy" id="53620"/>
    <lineage>
        <taxon>Eukaryota</taxon>
        <taxon>Metazoa</taxon>
        <taxon>Spiralia</taxon>
        <taxon>Lophotrochozoa</taxon>
        <taxon>Annelida</taxon>
        <taxon>Polychaeta</taxon>
        <taxon>Sedentaria</taxon>
        <taxon>Canalipalpata</taxon>
        <taxon>Terebellida</taxon>
        <taxon>Terebelliformia</taxon>
        <taxon>Alvinellidae</taxon>
        <taxon>Paralvinella</taxon>
    </lineage>
</organism>
<feature type="signal peptide" evidence="2">
    <location>
        <begin position="1"/>
        <end position="23"/>
    </location>
</feature>
<dbReference type="AlphaFoldDB" id="A0AAD9MPX5"/>
<feature type="transmembrane region" description="Helical" evidence="1">
    <location>
        <begin position="46"/>
        <end position="67"/>
    </location>
</feature>
<comment type="caution">
    <text evidence="3">The sequence shown here is derived from an EMBL/GenBank/DDBJ whole genome shotgun (WGS) entry which is preliminary data.</text>
</comment>
<evidence type="ECO:0000256" key="1">
    <source>
        <dbReference type="SAM" id="Phobius"/>
    </source>
</evidence>
<keyword evidence="4" id="KW-1185">Reference proteome</keyword>
<dbReference type="EMBL" id="JAODUP010001169">
    <property type="protein sequence ID" value="KAK2141070.1"/>
    <property type="molecule type" value="Genomic_DNA"/>
</dbReference>